<comment type="caution">
    <text evidence="5">The sequence shown here is derived from an EMBL/GenBank/DDBJ whole genome shotgun (WGS) entry which is preliminary data.</text>
</comment>
<proteinExistence type="inferred from homology"/>
<accession>A0AAU9JZQ1</accession>
<organism evidence="5 6">
    <name type="scientific">Blepharisma stoltei</name>
    <dbReference type="NCBI Taxonomy" id="1481888"/>
    <lineage>
        <taxon>Eukaryota</taxon>
        <taxon>Sar</taxon>
        <taxon>Alveolata</taxon>
        <taxon>Ciliophora</taxon>
        <taxon>Postciliodesmatophora</taxon>
        <taxon>Heterotrichea</taxon>
        <taxon>Heterotrichida</taxon>
        <taxon>Blepharismidae</taxon>
        <taxon>Blepharisma</taxon>
    </lineage>
</organism>
<evidence type="ECO:0000313" key="6">
    <source>
        <dbReference type="Proteomes" id="UP001162131"/>
    </source>
</evidence>
<dbReference type="PANTHER" id="PTHR12940">
    <property type="entry name" value="ES-2 PROTEIN - RELATED"/>
    <property type="match status" value="1"/>
</dbReference>
<dbReference type="Proteomes" id="UP001162131">
    <property type="component" value="Unassembled WGS sequence"/>
</dbReference>
<evidence type="ECO:0000256" key="3">
    <source>
        <dbReference type="ARBA" id="ARBA00023242"/>
    </source>
</evidence>
<feature type="compositionally biased region" description="Polar residues" evidence="4">
    <location>
        <begin position="276"/>
        <end position="285"/>
    </location>
</feature>
<dbReference type="GO" id="GO:0071013">
    <property type="term" value="C:catalytic step 2 spliceosome"/>
    <property type="evidence" value="ECO:0007669"/>
    <property type="project" value="TreeGrafter"/>
</dbReference>
<gene>
    <name evidence="5" type="ORF">BSTOLATCC_MIC40799</name>
</gene>
<dbReference type="PANTHER" id="PTHR12940:SF0">
    <property type="entry name" value="SPLICING FACTOR ESS-2 HOMOLOG"/>
    <property type="match status" value="1"/>
</dbReference>
<name>A0AAU9JZQ1_9CILI</name>
<feature type="compositionally biased region" description="Basic and acidic residues" evidence="4">
    <location>
        <begin position="261"/>
        <end position="271"/>
    </location>
</feature>
<evidence type="ECO:0000256" key="1">
    <source>
        <dbReference type="ARBA" id="ARBA00004123"/>
    </source>
</evidence>
<evidence type="ECO:0000256" key="2">
    <source>
        <dbReference type="ARBA" id="ARBA00009072"/>
    </source>
</evidence>
<reference evidence="5" key="1">
    <citation type="submission" date="2021-09" db="EMBL/GenBank/DDBJ databases">
        <authorList>
            <consortium name="AG Swart"/>
            <person name="Singh M."/>
            <person name="Singh A."/>
            <person name="Seah K."/>
            <person name="Emmerich C."/>
        </authorList>
    </citation>
    <scope>NUCLEOTIDE SEQUENCE</scope>
    <source>
        <strain evidence="5">ATCC30299</strain>
    </source>
</reference>
<protein>
    <submittedName>
        <fullName evidence="5">Uncharacterized protein</fullName>
    </submittedName>
</protein>
<dbReference type="AlphaFoldDB" id="A0AAU9JZQ1"/>
<evidence type="ECO:0000313" key="5">
    <source>
        <dbReference type="EMBL" id="CAG9326371.1"/>
    </source>
</evidence>
<feature type="region of interest" description="Disordered" evidence="4">
    <location>
        <begin position="258"/>
        <end position="287"/>
    </location>
</feature>
<dbReference type="Pfam" id="PF09751">
    <property type="entry name" value="Es2"/>
    <property type="match status" value="2"/>
</dbReference>
<dbReference type="InterPro" id="IPR019148">
    <property type="entry name" value="Nuclear_protein_DGCR14_ESS-2"/>
</dbReference>
<keyword evidence="6" id="KW-1185">Reference proteome</keyword>
<sequence>MSDSFIPPKKRPKKEVLEEDEYLSSISSIIERDYFPDKKKLLALKRLLDAEELGDPLLIQIAREELQRTEDNNSVLATPDTHVTSKFSQSKADQTLDEFLAKYSSEDNVSFEEIQEKHREKLAEKYSWIDSITQEDIRLKAIANQTQAAITSSNTKDQLKSISAWPDLPLSTLATSKEFKGKPKEIIKENTRIPPELLIELQTPSEKFPEIPAYQEIETPEIEKRSKEPDRLIFNNKRFRMQDPSEKEELMIKLAAKLNRSSRERSRRLSDQRLQTPRTFGSIFSPSPKFSRAPSTIFPVCDKDSSSFAGNPHKKSKFM</sequence>
<dbReference type="EMBL" id="CAJZBQ010000040">
    <property type="protein sequence ID" value="CAG9326371.1"/>
    <property type="molecule type" value="Genomic_DNA"/>
</dbReference>
<comment type="similarity">
    <text evidence="2">Belongs to the ESS2 family.</text>
</comment>
<evidence type="ECO:0000256" key="4">
    <source>
        <dbReference type="SAM" id="MobiDB-lite"/>
    </source>
</evidence>
<keyword evidence="3" id="KW-0539">Nucleus</keyword>
<comment type="subcellular location">
    <subcellularLocation>
        <location evidence="1">Nucleus</location>
    </subcellularLocation>
</comment>